<sequence>MNTQNEGSDDPTVIVNEADLPGLRMPGEYDASYDRDAGTVTIETGPEKGKVILPNDRVIDAIEQAQGGDVVMDTVARYEDSAD</sequence>
<dbReference type="Proteomes" id="UP000029833">
    <property type="component" value="Unassembled WGS sequence"/>
</dbReference>
<dbReference type="EMBL" id="AXNT01000034">
    <property type="protein sequence ID" value="KGM02830.1"/>
    <property type="molecule type" value="Genomic_DNA"/>
</dbReference>
<protein>
    <submittedName>
        <fullName evidence="2">Uncharacterized protein</fullName>
    </submittedName>
</protein>
<accession>A0A0A0B7J7</accession>
<name>A0A0A0B7J7_9CELL</name>
<organism evidence="2 3">
    <name type="scientific">Cellulomonas cellasea DSM 20118</name>
    <dbReference type="NCBI Taxonomy" id="1408250"/>
    <lineage>
        <taxon>Bacteria</taxon>
        <taxon>Bacillati</taxon>
        <taxon>Actinomycetota</taxon>
        <taxon>Actinomycetes</taxon>
        <taxon>Micrococcales</taxon>
        <taxon>Cellulomonadaceae</taxon>
        <taxon>Cellulomonas</taxon>
    </lineage>
</organism>
<dbReference type="AlphaFoldDB" id="A0A0A0B7J7"/>
<comment type="caution">
    <text evidence="2">The sequence shown here is derived from an EMBL/GenBank/DDBJ whole genome shotgun (WGS) entry which is preliminary data.</text>
</comment>
<dbReference type="RefSeq" id="WP_034627551.1">
    <property type="nucleotide sequence ID" value="NZ_AXNT01000034.1"/>
</dbReference>
<reference evidence="2 3" key="1">
    <citation type="submission" date="2013-10" db="EMBL/GenBank/DDBJ databases">
        <authorList>
            <person name="Wang G."/>
            <person name="Zhuang W."/>
        </authorList>
    </citation>
    <scope>NUCLEOTIDE SEQUENCE [LARGE SCALE GENOMIC DNA]</scope>
    <source>
        <strain evidence="2 3">DSM 20118</strain>
    </source>
</reference>
<feature type="region of interest" description="Disordered" evidence="1">
    <location>
        <begin position="1"/>
        <end position="35"/>
    </location>
</feature>
<evidence type="ECO:0000256" key="1">
    <source>
        <dbReference type="SAM" id="MobiDB-lite"/>
    </source>
</evidence>
<evidence type="ECO:0000313" key="2">
    <source>
        <dbReference type="EMBL" id="KGM02830.1"/>
    </source>
</evidence>
<gene>
    <name evidence="2" type="ORF">Q760_11095</name>
</gene>
<keyword evidence="3" id="KW-1185">Reference proteome</keyword>
<proteinExistence type="predicted"/>
<evidence type="ECO:0000313" key="3">
    <source>
        <dbReference type="Proteomes" id="UP000029833"/>
    </source>
</evidence>